<keyword evidence="2" id="KW-1185">Reference proteome</keyword>
<proteinExistence type="predicted"/>
<evidence type="ECO:0000313" key="2">
    <source>
        <dbReference type="Proteomes" id="UP001305779"/>
    </source>
</evidence>
<evidence type="ECO:0000313" key="1">
    <source>
        <dbReference type="EMBL" id="KAK4497325.1"/>
    </source>
</evidence>
<name>A0ABR0E7I3_ZASCE</name>
<gene>
    <name evidence="1" type="ORF">PRZ48_011775</name>
</gene>
<dbReference type="EMBL" id="JAXOVC010000009">
    <property type="protein sequence ID" value="KAK4497325.1"/>
    <property type="molecule type" value="Genomic_DNA"/>
</dbReference>
<comment type="caution">
    <text evidence="1">The sequence shown here is derived from an EMBL/GenBank/DDBJ whole genome shotgun (WGS) entry which is preliminary data.</text>
</comment>
<sequence length="164" mass="17553">MAKAQLHARGTLTADEVYRRKAALRHAIITAGRTYFGDPNFTQGGYANDPRLQPINQAAYPNGDCIDHYNGTEITTALEDVGSAPTLQQVANGVVNHPTGNDAGVLTQVIEWARAAGKLSDYTTDDVPMLAEQLAGTWVNEPAIVHAPNWDTTGLATVQAIDDP</sequence>
<protein>
    <submittedName>
        <fullName evidence="1">Uncharacterized protein</fullName>
    </submittedName>
</protein>
<organism evidence="1 2">
    <name type="scientific">Zasmidium cellare</name>
    <name type="common">Wine cellar mold</name>
    <name type="synonym">Racodium cellare</name>
    <dbReference type="NCBI Taxonomy" id="395010"/>
    <lineage>
        <taxon>Eukaryota</taxon>
        <taxon>Fungi</taxon>
        <taxon>Dikarya</taxon>
        <taxon>Ascomycota</taxon>
        <taxon>Pezizomycotina</taxon>
        <taxon>Dothideomycetes</taxon>
        <taxon>Dothideomycetidae</taxon>
        <taxon>Mycosphaerellales</taxon>
        <taxon>Mycosphaerellaceae</taxon>
        <taxon>Zasmidium</taxon>
    </lineage>
</organism>
<reference evidence="1 2" key="1">
    <citation type="journal article" date="2023" name="G3 (Bethesda)">
        <title>A chromosome-level genome assembly of Zasmidium syzygii isolated from banana leaves.</title>
        <authorList>
            <person name="van Westerhoven A.C."/>
            <person name="Mehrabi R."/>
            <person name="Talebi R."/>
            <person name="Steentjes M.B.F."/>
            <person name="Corcolon B."/>
            <person name="Chong P.A."/>
            <person name="Kema G.H.J."/>
            <person name="Seidl M.F."/>
        </authorList>
    </citation>
    <scope>NUCLEOTIDE SEQUENCE [LARGE SCALE GENOMIC DNA]</scope>
    <source>
        <strain evidence="1 2">P124</strain>
    </source>
</reference>
<dbReference type="Proteomes" id="UP001305779">
    <property type="component" value="Unassembled WGS sequence"/>
</dbReference>
<accession>A0ABR0E7I3</accession>